<proteinExistence type="predicted"/>
<reference evidence="2 3" key="1">
    <citation type="journal article" date="2019" name="Nat. Ecol. Evol.">
        <title>Megaphylogeny resolves global patterns of mushroom evolution.</title>
        <authorList>
            <person name="Varga T."/>
            <person name="Krizsan K."/>
            <person name="Foldi C."/>
            <person name="Dima B."/>
            <person name="Sanchez-Garcia M."/>
            <person name="Sanchez-Ramirez S."/>
            <person name="Szollosi G.J."/>
            <person name="Szarkandi J.G."/>
            <person name="Papp V."/>
            <person name="Albert L."/>
            <person name="Andreopoulos W."/>
            <person name="Angelini C."/>
            <person name="Antonin V."/>
            <person name="Barry K.W."/>
            <person name="Bougher N.L."/>
            <person name="Buchanan P."/>
            <person name="Buyck B."/>
            <person name="Bense V."/>
            <person name="Catcheside P."/>
            <person name="Chovatia M."/>
            <person name="Cooper J."/>
            <person name="Damon W."/>
            <person name="Desjardin D."/>
            <person name="Finy P."/>
            <person name="Geml J."/>
            <person name="Haridas S."/>
            <person name="Hughes K."/>
            <person name="Justo A."/>
            <person name="Karasinski D."/>
            <person name="Kautmanova I."/>
            <person name="Kiss B."/>
            <person name="Kocsube S."/>
            <person name="Kotiranta H."/>
            <person name="LaButti K.M."/>
            <person name="Lechner B.E."/>
            <person name="Liimatainen K."/>
            <person name="Lipzen A."/>
            <person name="Lukacs Z."/>
            <person name="Mihaltcheva S."/>
            <person name="Morgado L.N."/>
            <person name="Niskanen T."/>
            <person name="Noordeloos M.E."/>
            <person name="Ohm R.A."/>
            <person name="Ortiz-Santana B."/>
            <person name="Ovrebo C."/>
            <person name="Racz N."/>
            <person name="Riley R."/>
            <person name="Savchenko A."/>
            <person name="Shiryaev A."/>
            <person name="Soop K."/>
            <person name="Spirin V."/>
            <person name="Szebenyi C."/>
            <person name="Tomsovsky M."/>
            <person name="Tulloss R.E."/>
            <person name="Uehling J."/>
            <person name="Grigoriev I.V."/>
            <person name="Vagvolgyi C."/>
            <person name="Papp T."/>
            <person name="Martin F.M."/>
            <person name="Miettinen O."/>
            <person name="Hibbett D.S."/>
            <person name="Nagy L.G."/>
        </authorList>
    </citation>
    <scope>NUCLEOTIDE SEQUENCE [LARGE SCALE GENOMIC DNA]</scope>
    <source>
        <strain evidence="2 3">CBS 166.37</strain>
    </source>
</reference>
<evidence type="ECO:0000313" key="3">
    <source>
        <dbReference type="Proteomes" id="UP000308652"/>
    </source>
</evidence>
<evidence type="ECO:0000313" key="2">
    <source>
        <dbReference type="EMBL" id="TFK34132.1"/>
    </source>
</evidence>
<organism evidence="2 3">
    <name type="scientific">Crucibulum laeve</name>
    <dbReference type="NCBI Taxonomy" id="68775"/>
    <lineage>
        <taxon>Eukaryota</taxon>
        <taxon>Fungi</taxon>
        <taxon>Dikarya</taxon>
        <taxon>Basidiomycota</taxon>
        <taxon>Agaricomycotina</taxon>
        <taxon>Agaricomycetes</taxon>
        <taxon>Agaricomycetidae</taxon>
        <taxon>Agaricales</taxon>
        <taxon>Agaricineae</taxon>
        <taxon>Nidulariaceae</taxon>
        <taxon>Crucibulum</taxon>
    </lineage>
</organism>
<protein>
    <submittedName>
        <fullName evidence="2">Uncharacterized protein</fullName>
    </submittedName>
</protein>
<feature type="region of interest" description="Disordered" evidence="1">
    <location>
        <begin position="126"/>
        <end position="151"/>
    </location>
</feature>
<evidence type="ECO:0000256" key="1">
    <source>
        <dbReference type="SAM" id="MobiDB-lite"/>
    </source>
</evidence>
<dbReference type="AlphaFoldDB" id="A0A5C3LN37"/>
<name>A0A5C3LN37_9AGAR</name>
<keyword evidence="3" id="KW-1185">Reference proteome</keyword>
<gene>
    <name evidence="2" type="ORF">BDQ12DRAFT_378524</name>
</gene>
<feature type="compositionally biased region" description="Polar residues" evidence="1">
    <location>
        <begin position="134"/>
        <end position="151"/>
    </location>
</feature>
<sequence length="334" mass="37239">MHVEMKIIELKRRLKSERRRRWAAEQKFSRFETVLKAEFNPDSSRASFQRTRSPSLEIMELRSNSIIIEDDGDSDIEVIHPETPVPTTTTLPPYGEISPSTSVADREYEAYDLEWLKRRCAEAATNDRGMQDMTHGSNPSGSDASNGANAITTPRTSASVTIEPEERRLKREESLMLSVPPFEDTFAEGHTLLEYIGDLYNEDSPLPEEISADDMKIGRRGSVQGSTTFELPVPSAPTFARPETPFNLLNNSQAACSLPQIPPTPPSTINPMRLHTASTKQDEEGILIDKTNLNKRKRKSNVKSLQTLTKEVKSTSNASAGIVKTSISVFMPDD</sequence>
<dbReference type="Proteomes" id="UP000308652">
    <property type="component" value="Unassembled WGS sequence"/>
</dbReference>
<dbReference type="EMBL" id="ML213636">
    <property type="protein sequence ID" value="TFK34132.1"/>
    <property type="molecule type" value="Genomic_DNA"/>
</dbReference>
<accession>A0A5C3LN37</accession>